<evidence type="ECO:0000256" key="9">
    <source>
        <dbReference type="SAM" id="Phobius"/>
    </source>
</evidence>
<keyword evidence="4" id="KW-1003">Cell membrane</keyword>
<comment type="caution">
    <text evidence="10">The sequence shown here is derived from an EMBL/GenBank/DDBJ whole genome shotgun (WGS) entry which is preliminary data.</text>
</comment>
<sequence length="303" mass="30758">MLLDALTLNLGYNATLVALGATALGLAAGTVGTFLYLRQRSLVSDAISHATLPGVAIAFLVMVALGGTGRNLAGLMLGSAITAALGLATVTWLTRATRLPQDAAIGAVLSVFFGTGITLLTVIQTLDAGQQAGLESVLLGATAGMLRADALLIAAGGALTLLATMALRRPLLMIAFDEGYAAQRGLNVAHYDLALLGLVLAVTVTGLKITGLILIVALLVIPPVAARFWTDRAPRMALIAAVIGAGAGYVGAALSASAPDLPTGPLIVLTAFSAFAVSLFCAPRRGLLASALRHTRQRATARS</sequence>
<keyword evidence="3 8" id="KW-0813">Transport</keyword>
<feature type="transmembrane region" description="Helical" evidence="9">
    <location>
        <begin position="264"/>
        <end position="283"/>
    </location>
</feature>
<dbReference type="GO" id="GO:0055085">
    <property type="term" value="P:transmembrane transport"/>
    <property type="evidence" value="ECO:0007669"/>
    <property type="project" value="InterPro"/>
</dbReference>
<reference evidence="10 11" key="1">
    <citation type="submission" date="2020-08" db="EMBL/GenBank/DDBJ databases">
        <title>Genomic Encyclopedia of Type Strains, Phase IV (KMG-IV): sequencing the most valuable type-strain genomes for metagenomic binning, comparative biology and taxonomic classification.</title>
        <authorList>
            <person name="Goeker M."/>
        </authorList>
    </citation>
    <scope>NUCLEOTIDE SEQUENCE [LARGE SCALE GENOMIC DNA]</scope>
    <source>
        <strain evidence="10 11">DSM 102235</strain>
    </source>
</reference>
<evidence type="ECO:0000256" key="2">
    <source>
        <dbReference type="ARBA" id="ARBA00008034"/>
    </source>
</evidence>
<dbReference type="SUPFAM" id="SSF81345">
    <property type="entry name" value="ABC transporter involved in vitamin B12 uptake, BtuC"/>
    <property type="match status" value="1"/>
</dbReference>
<feature type="transmembrane region" description="Helical" evidence="9">
    <location>
        <begin position="49"/>
        <end position="66"/>
    </location>
</feature>
<feature type="transmembrane region" description="Helical" evidence="9">
    <location>
        <begin position="12"/>
        <end position="37"/>
    </location>
</feature>
<feature type="transmembrane region" description="Helical" evidence="9">
    <location>
        <begin position="105"/>
        <end position="126"/>
    </location>
</feature>
<evidence type="ECO:0000256" key="3">
    <source>
        <dbReference type="ARBA" id="ARBA00022448"/>
    </source>
</evidence>
<keyword evidence="5 8" id="KW-0812">Transmembrane</keyword>
<feature type="transmembrane region" description="Helical" evidence="9">
    <location>
        <begin position="146"/>
        <end position="167"/>
    </location>
</feature>
<evidence type="ECO:0000313" key="11">
    <source>
        <dbReference type="Proteomes" id="UP000541426"/>
    </source>
</evidence>
<evidence type="ECO:0000256" key="8">
    <source>
        <dbReference type="RuleBase" id="RU003943"/>
    </source>
</evidence>
<feature type="transmembrane region" description="Helical" evidence="9">
    <location>
        <begin position="188"/>
        <end position="206"/>
    </location>
</feature>
<comment type="similarity">
    <text evidence="2 8">Belongs to the ABC-3 integral membrane protein family.</text>
</comment>
<name>A0A7W6GTI6_9RHOB</name>
<dbReference type="AlphaFoldDB" id="A0A7W6GTI6"/>
<comment type="subcellular location">
    <subcellularLocation>
        <location evidence="1 8">Cell membrane</location>
        <topology evidence="1 8">Multi-pass membrane protein</topology>
    </subcellularLocation>
</comment>
<dbReference type="InterPro" id="IPR001626">
    <property type="entry name" value="ABC_TroCD"/>
</dbReference>
<proteinExistence type="inferred from homology"/>
<dbReference type="EMBL" id="JACIEJ010000008">
    <property type="protein sequence ID" value="MBB3986852.1"/>
    <property type="molecule type" value="Genomic_DNA"/>
</dbReference>
<feature type="transmembrane region" description="Helical" evidence="9">
    <location>
        <begin position="212"/>
        <end position="230"/>
    </location>
</feature>
<organism evidence="10 11">
    <name type="scientific">Sagittula marina</name>
    <dbReference type="NCBI Taxonomy" id="943940"/>
    <lineage>
        <taxon>Bacteria</taxon>
        <taxon>Pseudomonadati</taxon>
        <taxon>Pseudomonadota</taxon>
        <taxon>Alphaproteobacteria</taxon>
        <taxon>Rhodobacterales</taxon>
        <taxon>Roseobacteraceae</taxon>
        <taxon>Sagittula</taxon>
    </lineage>
</organism>
<evidence type="ECO:0000256" key="1">
    <source>
        <dbReference type="ARBA" id="ARBA00004651"/>
    </source>
</evidence>
<gene>
    <name evidence="10" type="ORF">GGQ68_003196</name>
</gene>
<keyword evidence="6 9" id="KW-1133">Transmembrane helix</keyword>
<dbReference type="Pfam" id="PF00950">
    <property type="entry name" value="ABC-3"/>
    <property type="match status" value="1"/>
</dbReference>
<evidence type="ECO:0000256" key="4">
    <source>
        <dbReference type="ARBA" id="ARBA00022475"/>
    </source>
</evidence>
<keyword evidence="7 9" id="KW-0472">Membrane</keyword>
<accession>A0A7W6GTI6</accession>
<dbReference type="Gene3D" id="1.10.3470.10">
    <property type="entry name" value="ABC transporter involved in vitamin B12 uptake, BtuC"/>
    <property type="match status" value="1"/>
</dbReference>
<keyword evidence="11" id="KW-1185">Reference proteome</keyword>
<feature type="transmembrane region" description="Helical" evidence="9">
    <location>
        <begin position="237"/>
        <end position="258"/>
    </location>
</feature>
<dbReference type="PANTHER" id="PTHR30477">
    <property type="entry name" value="ABC-TRANSPORTER METAL-BINDING PROTEIN"/>
    <property type="match status" value="1"/>
</dbReference>
<evidence type="ECO:0000256" key="5">
    <source>
        <dbReference type="ARBA" id="ARBA00022692"/>
    </source>
</evidence>
<feature type="transmembrane region" description="Helical" evidence="9">
    <location>
        <begin position="72"/>
        <end position="93"/>
    </location>
</feature>
<dbReference type="GO" id="GO:0010043">
    <property type="term" value="P:response to zinc ion"/>
    <property type="evidence" value="ECO:0007669"/>
    <property type="project" value="TreeGrafter"/>
</dbReference>
<protein>
    <submittedName>
        <fullName evidence="10">Manganese/zinc/iron transport system permease protein</fullName>
    </submittedName>
</protein>
<dbReference type="Proteomes" id="UP000541426">
    <property type="component" value="Unassembled WGS sequence"/>
</dbReference>
<evidence type="ECO:0000256" key="6">
    <source>
        <dbReference type="ARBA" id="ARBA00022989"/>
    </source>
</evidence>
<dbReference type="PANTHER" id="PTHR30477:SF3">
    <property type="entry name" value="METAL TRANSPORT SYSTEM MEMBRANE PROTEIN CT_069-RELATED"/>
    <property type="match status" value="1"/>
</dbReference>
<evidence type="ECO:0000313" key="10">
    <source>
        <dbReference type="EMBL" id="MBB3986852.1"/>
    </source>
</evidence>
<dbReference type="GO" id="GO:0043190">
    <property type="term" value="C:ATP-binding cassette (ABC) transporter complex"/>
    <property type="evidence" value="ECO:0007669"/>
    <property type="project" value="InterPro"/>
</dbReference>
<evidence type="ECO:0000256" key="7">
    <source>
        <dbReference type="ARBA" id="ARBA00023136"/>
    </source>
</evidence>
<dbReference type="InterPro" id="IPR037294">
    <property type="entry name" value="ABC_BtuC-like"/>
</dbReference>